<keyword evidence="2" id="KW-1185">Reference proteome</keyword>
<gene>
    <name evidence="1" type="ORF">BDLDGNHF_00004</name>
</gene>
<protein>
    <submittedName>
        <fullName evidence="1">Uncharacterized protein</fullName>
    </submittedName>
</protein>
<dbReference type="EMBL" id="OP413841">
    <property type="protein sequence ID" value="UYL65017.1"/>
    <property type="molecule type" value="Genomic_DNA"/>
</dbReference>
<evidence type="ECO:0000313" key="1">
    <source>
        <dbReference type="EMBL" id="UYL65017.1"/>
    </source>
</evidence>
<dbReference type="Proteomes" id="UP001156297">
    <property type="component" value="Segment"/>
</dbReference>
<organism evidence="1 2">
    <name type="scientific">Methanophagales virus PBV266</name>
    <dbReference type="NCBI Taxonomy" id="3071308"/>
    <lineage>
        <taxon>Viruses</taxon>
        <taxon>Varidnaviria</taxon>
        <taxon>Abadenavirae</taxon>
        <taxon>Produgelaviricota</taxon>
        <taxon>Belvinaviricetes</taxon>
        <taxon>Coyopavirales</taxon>
        <taxon>Chaacviridae</taxon>
        <taxon>Antichaacvirus</taxon>
        <taxon>Antichaacvirus pescaderoense</taxon>
    </lineage>
</organism>
<accession>A0AA46TDQ7</accession>
<sequence>MEMILDNEEISVINRTKTRMRVTLVVETEYNTYILDGNGWRQYDDYSNPRRRKIRVLLDDVEGGE</sequence>
<evidence type="ECO:0000313" key="2">
    <source>
        <dbReference type="Proteomes" id="UP001156297"/>
    </source>
</evidence>
<reference evidence="1 2" key="1">
    <citation type="submission" date="2022-09" db="EMBL/GenBank/DDBJ databases">
        <title>Evolutionary Diversification of Methanotrophic Ca. Methanophagales (ANME-1) and Their Expansive Virome.</title>
        <authorList>
            <person name="Laso-Perez R."/>
            <person name="Wu F."/>
            <person name="Cremiere A."/>
            <person name="Speth D.R."/>
            <person name="Magyar J.S."/>
            <person name="Krupovic M."/>
            <person name="Orphan V.J."/>
        </authorList>
    </citation>
    <scope>NUCLEOTIDE SEQUENCE [LARGE SCALE GENOMIC DNA]</scope>
    <source>
        <strain evidence="1">PBV266</strain>
    </source>
</reference>
<name>A0AA46TDQ7_9VIRU</name>
<proteinExistence type="predicted"/>